<dbReference type="Proteomes" id="UP001142400">
    <property type="component" value="Unassembled WGS sequence"/>
</dbReference>
<proteinExistence type="predicted"/>
<protein>
    <submittedName>
        <fullName evidence="1">Uncharacterized protein</fullName>
    </submittedName>
</protein>
<evidence type="ECO:0000313" key="2">
    <source>
        <dbReference type="Proteomes" id="UP001142400"/>
    </source>
</evidence>
<dbReference type="EMBL" id="JANIIC010000027">
    <property type="protein sequence ID" value="MCQ8831813.1"/>
    <property type="molecule type" value="Genomic_DNA"/>
</dbReference>
<reference evidence="1" key="1">
    <citation type="submission" date="2022-06" db="EMBL/GenBank/DDBJ databases">
        <title>WGS of actinobacteria.</title>
        <authorList>
            <person name="Thawai C."/>
        </authorList>
    </citation>
    <scope>NUCLEOTIDE SEQUENCE</scope>
    <source>
        <strain evidence="1">DSM 42010</strain>
    </source>
</reference>
<accession>A0A9X2LXV2</accession>
<organism evidence="1 2">
    <name type="scientific">Streptomyces malaysiensis subsp. samsunensis</name>
    <dbReference type="NCBI Taxonomy" id="459658"/>
    <lineage>
        <taxon>Bacteria</taxon>
        <taxon>Bacillati</taxon>
        <taxon>Actinomycetota</taxon>
        <taxon>Actinomycetes</taxon>
        <taxon>Kitasatosporales</taxon>
        <taxon>Streptomycetaceae</taxon>
        <taxon>Streptomyces</taxon>
        <taxon>Streptomyces violaceusniger group</taxon>
    </lineage>
</organism>
<sequence>MNSPAAEQTALIKEARAYVAAIGPINATAAPQILGQLIEAEGLLLRIVKAFEQPAGRES</sequence>
<dbReference type="AlphaFoldDB" id="A0A9X2LXV2"/>
<dbReference type="RefSeq" id="WP_257632692.1">
    <property type="nucleotide sequence ID" value="NZ_JANIIC010000027.1"/>
</dbReference>
<keyword evidence="2" id="KW-1185">Reference proteome</keyword>
<name>A0A9X2LXV2_STRMQ</name>
<gene>
    <name evidence="1" type="ORF">NQU54_22755</name>
</gene>
<comment type="caution">
    <text evidence="1">The sequence shown here is derived from an EMBL/GenBank/DDBJ whole genome shotgun (WGS) entry which is preliminary data.</text>
</comment>
<evidence type="ECO:0000313" key="1">
    <source>
        <dbReference type="EMBL" id="MCQ8831813.1"/>
    </source>
</evidence>